<dbReference type="Gene3D" id="2.40.10.10">
    <property type="entry name" value="Trypsin-like serine proteases"/>
    <property type="match status" value="1"/>
</dbReference>
<keyword evidence="3" id="KW-1185">Reference proteome</keyword>
<dbReference type="GO" id="GO:0005777">
    <property type="term" value="C:peroxisome"/>
    <property type="evidence" value="ECO:0007669"/>
    <property type="project" value="InterPro"/>
</dbReference>
<name>A0AAD5DVS3_9CHLO</name>
<evidence type="ECO:0000256" key="1">
    <source>
        <dbReference type="SAM" id="MobiDB-lite"/>
    </source>
</evidence>
<feature type="region of interest" description="Disordered" evidence="1">
    <location>
        <begin position="30"/>
        <end position="69"/>
    </location>
</feature>
<protein>
    <submittedName>
        <fullName evidence="2">Uncharacterized protein</fullName>
    </submittedName>
</protein>
<proteinExistence type="predicted"/>
<evidence type="ECO:0000313" key="2">
    <source>
        <dbReference type="EMBL" id="KAI7843428.1"/>
    </source>
</evidence>
<dbReference type="PANTHER" id="PTHR21004">
    <property type="entry name" value="SERINE PROTEASE-RELATED"/>
    <property type="match status" value="1"/>
</dbReference>
<comment type="caution">
    <text evidence="2">The sequence shown here is derived from an EMBL/GenBank/DDBJ whole genome shotgun (WGS) entry which is preliminary data.</text>
</comment>
<evidence type="ECO:0000313" key="3">
    <source>
        <dbReference type="Proteomes" id="UP001205105"/>
    </source>
</evidence>
<dbReference type="InterPro" id="IPR039245">
    <property type="entry name" value="TYSND1/DEG15"/>
</dbReference>
<feature type="compositionally biased region" description="Low complexity" evidence="1">
    <location>
        <begin position="59"/>
        <end position="68"/>
    </location>
</feature>
<dbReference type="AlphaFoldDB" id="A0AAD5DVS3"/>
<sequence length="191" mass="18919">MLLTTAAVHSGASGGAVADAATGQLLGLVTSNAKHKSRGDRSSGSSGGSGSSDSRRGGDVSADGSSSSMQTTVLPHLNFSIPAAQLGPVLLAASEAAAAEATGGGAMGGSAGDAAAVATWRQLDAAGAANAELNQVWRMDPRQQQRQRQQEGGSGGVFGGAAPPTKLQRLLEQLAEQEQGQQAPASLCARL</sequence>
<dbReference type="Proteomes" id="UP001205105">
    <property type="component" value="Unassembled WGS sequence"/>
</dbReference>
<accession>A0AAD5DVS3</accession>
<dbReference type="EMBL" id="JADXDR010000038">
    <property type="protein sequence ID" value="KAI7843428.1"/>
    <property type="molecule type" value="Genomic_DNA"/>
</dbReference>
<dbReference type="InterPro" id="IPR043504">
    <property type="entry name" value="Peptidase_S1_PA_chymotrypsin"/>
</dbReference>
<gene>
    <name evidence="2" type="ORF">COHA_002906</name>
</gene>
<dbReference type="PANTHER" id="PTHR21004:SF0">
    <property type="entry name" value="PEROXISOMAL LEADER PEPTIDE-PROCESSING PROTEASE"/>
    <property type="match status" value="1"/>
</dbReference>
<reference evidence="2" key="1">
    <citation type="submission" date="2020-11" db="EMBL/GenBank/DDBJ databases">
        <title>Chlorella ohadii genome sequencing and assembly.</title>
        <authorList>
            <person name="Murik O."/>
            <person name="Treves H."/>
            <person name="Kedem I."/>
            <person name="Shotland Y."/>
            <person name="Kaplan A."/>
        </authorList>
    </citation>
    <scope>NUCLEOTIDE SEQUENCE</scope>
    <source>
        <strain evidence="2">1</strain>
    </source>
</reference>
<dbReference type="GO" id="GO:0016485">
    <property type="term" value="P:protein processing"/>
    <property type="evidence" value="ECO:0007669"/>
    <property type="project" value="InterPro"/>
</dbReference>
<organism evidence="2 3">
    <name type="scientific">Chlorella ohadii</name>
    <dbReference type="NCBI Taxonomy" id="2649997"/>
    <lineage>
        <taxon>Eukaryota</taxon>
        <taxon>Viridiplantae</taxon>
        <taxon>Chlorophyta</taxon>
        <taxon>core chlorophytes</taxon>
        <taxon>Trebouxiophyceae</taxon>
        <taxon>Chlorellales</taxon>
        <taxon>Chlorellaceae</taxon>
        <taxon>Chlorella clade</taxon>
        <taxon>Chlorella</taxon>
    </lineage>
</organism>
<dbReference type="GO" id="GO:0004252">
    <property type="term" value="F:serine-type endopeptidase activity"/>
    <property type="evidence" value="ECO:0007669"/>
    <property type="project" value="InterPro"/>
</dbReference>
<feature type="region of interest" description="Disordered" evidence="1">
    <location>
        <begin position="140"/>
        <end position="163"/>
    </location>
</feature>